<dbReference type="Gene3D" id="3.30.2290.10">
    <property type="entry name" value="PmbA/TldD superfamily"/>
    <property type="match status" value="1"/>
</dbReference>
<proteinExistence type="inferred from homology"/>
<protein>
    <submittedName>
        <fullName evidence="6">PmbA protein</fullName>
    </submittedName>
</protein>
<dbReference type="InterPro" id="IPR035068">
    <property type="entry name" value="TldD/PmbA_N"/>
</dbReference>
<sequence>MIAGCASQTRRLAKHQRKRPTEASNQSIQPKHPKPAFARIQRETSEPPYQRAAPAQNRTVTTMAADIEARQRFFPHTQDDLKEIASDILRHAKVLGASDAATEISEGDGLSVSVRRGEVETIEHNRDKMVGVTVYIGNKRGNASTSDFSPQALKDTVAAAYNIARFTADDDCAGLAERELLETAPRDLDLYHPWNLSADEAVEIARRAEDAAFAVDPRVKNSEGASVSAQHSQFVLATSSGFLHGYPYSRHYISCAPIAGEGRNMQRDDWYTSRRSATELASPEAVGRYAAERALSRLNARSLDTRKVPVLFEAPLAAGLLGAFVQAVSGGALYRKTSFLVDSLGKPVFAPHIQVVEDPHVPRAAGSAPFDEEGVRTQRREVVKDGIVQGYFLSSYSARKLGMQTTGNAGGSHNLQLQSSLTNPEDDFEAMLRKLGTGLLLTELMGQGVNFVTGDYSRGASGFWVENGKIQYPVEEITVASTLQEMFHNIVAVGSDTLARGTRQTGSVLIERMTVAGQ</sequence>
<evidence type="ECO:0000259" key="5">
    <source>
        <dbReference type="Pfam" id="PF19290"/>
    </source>
</evidence>
<feature type="domain" description="Metalloprotease TldD/E central" evidence="5">
    <location>
        <begin position="191"/>
        <end position="298"/>
    </location>
</feature>
<dbReference type="Pfam" id="PF01523">
    <property type="entry name" value="PmbA_TldD_1st"/>
    <property type="match status" value="1"/>
</dbReference>
<organism evidence="6 7">
    <name type="scientific">Paraburkholderia lycopersici</name>
    <dbReference type="NCBI Taxonomy" id="416944"/>
    <lineage>
        <taxon>Bacteria</taxon>
        <taxon>Pseudomonadati</taxon>
        <taxon>Pseudomonadota</taxon>
        <taxon>Betaproteobacteria</taxon>
        <taxon>Burkholderiales</taxon>
        <taxon>Burkholderiaceae</taxon>
        <taxon>Paraburkholderia</taxon>
    </lineage>
</organism>
<evidence type="ECO:0000256" key="2">
    <source>
        <dbReference type="SAM" id="MobiDB-lite"/>
    </source>
</evidence>
<gene>
    <name evidence="6" type="ORF">SAMN05421548_12119</name>
</gene>
<dbReference type="AlphaFoldDB" id="A0A1G6VI37"/>
<keyword evidence="7" id="KW-1185">Reference proteome</keyword>
<dbReference type="PANTHER" id="PTHR43421">
    <property type="entry name" value="METALLOPROTEASE PMBA"/>
    <property type="match status" value="1"/>
</dbReference>
<reference evidence="7" key="1">
    <citation type="submission" date="2016-09" db="EMBL/GenBank/DDBJ databases">
        <authorList>
            <person name="Varghese N."/>
            <person name="Submissions S."/>
        </authorList>
    </citation>
    <scope>NUCLEOTIDE SEQUENCE [LARGE SCALE GENOMIC DNA]</scope>
    <source>
        <strain evidence="7">TNe-862</strain>
    </source>
</reference>
<dbReference type="InterPro" id="IPR045570">
    <property type="entry name" value="Metalloprtase-TldD/E_cen_dom"/>
</dbReference>
<dbReference type="GO" id="GO:0005829">
    <property type="term" value="C:cytosol"/>
    <property type="evidence" value="ECO:0007669"/>
    <property type="project" value="TreeGrafter"/>
</dbReference>
<feature type="domain" description="Metalloprotease TldD/E N-terminal" evidence="3">
    <location>
        <begin position="105"/>
        <end position="164"/>
    </location>
</feature>
<dbReference type="NCBIfam" id="NF008268">
    <property type="entry name" value="PRK11040.1"/>
    <property type="match status" value="1"/>
</dbReference>
<dbReference type="SUPFAM" id="SSF111283">
    <property type="entry name" value="Putative modulator of DNA gyrase, PmbA/TldD"/>
    <property type="match status" value="1"/>
</dbReference>
<dbReference type="InterPro" id="IPR036059">
    <property type="entry name" value="TldD/PmbA_sf"/>
</dbReference>
<evidence type="ECO:0000256" key="1">
    <source>
        <dbReference type="ARBA" id="ARBA00005836"/>
    </source>
</evidence>
<comment type="similarity">
    <text evidence="1">Belongs to the peptidase U62 family.</text>
</comment>
<evidence type="ECO:0000259" key="3">
    <source>
        <dbReference type="Pfam" id="PF01523"/>
    </source>
</evidence>
<feature type="compositionally biased region" description="Polar residues" evidence="2">
    <location>
        <begin position="1"/>
        <end position="10"/>
    </location>
</feature>
<evidence type="ECO:0000313" key="6">
    <source>
        <dbReference type="EMBL" id="SDD53282.1"/>
    </source>
</evidence>
<evidence type="ECO:0000259" key="4">
    <source>
        <dbReference type="Pfam" id="PF19289"/>
    </source>
</evidence>
<dbReference type="Pfam" id="PF19290">
    <property type="entry name" value="PmbA_TldD_2nd"/>
    <property type="match status" value="1"/>
</dbReference>
<dbReference type="Proteomes" id="UP000198908">
    <property type="component" value="Unassembled WGS sequence"/>
</dbReference>
<dbReference type="InterPro" id="IPR002510">
    <property type="entry name" value="Metalloprtase-TldD/E_N"/>
</dbReference>
<evidence type="ECO:0000313" key="7">
    <source>
        <dbReference type="Proteomes" id="UP000198908"/>
    </source>
</evidence>
<dbReference type="InterPro" id="IPR045569">
    <property type="entry name" value="Metalloprtase-TldD/E_C"/>
</dbReference>
<accession>A0A1G6VI37</accession>
<dbReference type="EMBL" id="FMYQ01000021">
    <property type="protein sequence ID" value="SDD53282.1"/>
    <property type="molecule type" value="Genomic_DNA"/>
</dbReference>
<dbReference type="PANTHER" id="PTHR43421:SF1">
    <property type="entry name" value="METALLOPROTEASE PMBA"/>
    <property type="match status" value="1"/>
</dbReference>
<feature type="region of interest" description="Disordered" evidence="2">
    <location>
        <begin position="1"/>
        <end position="35"/>
    </location>
</feature>
<name>A0A1G6VI37_9BURK</name>
<dbReference type="GO" id="GO:0006508">
    <property type="term" value="P:proteolysis"/>
    <property type="evidence" value="ECO:0007669"/>
    <property type="project" value="InterPro"/>
</dbReference>
<dbReference type="STRING" id="416944.SAMN05421548_12119"/>
<dbReference type="GO" id="GO:0008237">
    <property type="term" value="F:metallopeptidase activity"/>
    <property type="evidence" value="ECO:0007669"/>
    <property type="project" value="InterPro"/>
</dbReference>
<dbReference type="Pfam" id="PF19289">
    <property type="entry name" value="PmbA_TldD_3rd"/>
    <property type="match status" value="1"/>
</dbReference>
<feature type="domain" description="Metalloprotease TldD/E C-terminal" evidence="4">
    <location>
        <begin position="305"/>
        <end position="517"/>
    </location>
</feature>
<dbReference type="InterPro" id="IPR047657">
    <property type="entry name" value="PmbA"/>
</dbReference>